<evidence type="ECO:0000313" key="2">
    <source>
        <dbReference type="EMBL" id="MQX15545.1"/>
    </source>
</evidence>
<comment type="caution">
    <text evidence="2">The sequence shown here is derived from an EMBL/GenBank/DDBJ whole genome shotgun (WGS) entry which is preliminary data.</text>
</comment>
<protein>
    <submittedName>
        <fullName evidence="2">Glycosyltransferase</fullName>
    </submittedName>
</protein>
<dbReference type="EMBL" id="WITC01000044">
    <property type="protein sequence ID" value="MQX15545.1"/>
    <property type="molecule type" value="Genomic_DNA"/>
</dbReference>
<dbReference type="AlphaFoldDB" id="A0A6N7LF46"/>
<proteinExistence type="predicted"/>
<organism evidence="2 3">
    <name type="scientific">Sinorhizobium terangae</name>
    <dbReference type="NCBI Taxonomy" id="110322"/>
    <lineage>
        <taxon>Bacteria</taxon>
        <taxon>Pseudomonadati</taxon>
        <taxon>Pseudomonadota</taxon>
        <taxon>Alphaproteobacteria</taxon>
        <taxon>Hyphomicrobiales</taxon>
        <taxon>Rhizobiaceae</taxon>
        <taxon>Sinorhizobium/Ensifer group</taxon>
        <taxon>Sinorhizobium</taxon>
    </lineage>
</organism>
<reference evidence="2 3" key="1">
    <citation type="journal article" date="2013" name="Genome Biol.">
        <title>Comparative genomics of the core and accessory genomes of 48 Sinorhizobium strains comprising five genospecies.</title>
        <authorList>
            <person name="Sugawara M."/>
            <person name="Epstein B."/>
            <person name="Badgley B.D."/>
            <person name="Unno T."/>
            <person name="Xu L."/>
            <person name="Reese J."/>
            <person name="Gyaneshwar P."/>
            <person name="Denny R."/>
            <person name="Mudge J."/>
            <person name="Bharti A.K."/>
            <person name="Farmer A.D."/>
            <person name="May G.D."/>
            <person name="Woodward J.E."/>
            <person name="Medigue C."/>
            <person name="Vallenet D."/>
            <person name="Lajus A."/>
            <person name="Rouy Z."/>
            <person name="Martinez-Vaz B."/>
            <person name="Tiffin P."/>
            <person name="Young N.D."/>
            <person name="Sadowsky M.J."/>
        </authorList>
    </citation>
    <scope>NUCLEOTIDE SEQUENCE [LARGE SCALE GENOMIC DNA]</scope>
    <source>
        <strain evidence="2 3">USDA4894</strain>
    </source>
</reference>
<dbReference type="OrthoDB" id="5291101at2"/>
<dbReference type="GO" id="GO:0016758">
    <property type="term" value="F:hexosyltransferase activity"/>
    <property type="evidence" value="ECO:0007669"/>
    <property type="project" value="UniProtKB-ARBA"/>
</dbReference>
<dbReference type="InterPro" id="IPR001173">
    <property type="entry name" value="Glyco_trans_2-like"/>
</dbReference>
<dbReference type="PANTHER" id="PTHR22916">
    <property type="entry name" value="GLYCOSYLTRANSFERASE"/>
    <property type="match status" value="1"/>
</dbReference>
<keyword evidence="2" id="KW-0808">Transferase</keyword>
<name>A0A6N7LF46_SINTE</name>
<gene>
    <name evidence="2" type="ORF">GHK62_12380</name>
</gene>
<dbReference type="Pfam" id="PF00535">
    <property type="entry name" value="Glycos_transf_2"/>
    <property type="match status" value="1"/>
</dbReference>
<sequence>MARVSIAVPIYNGAETISESLNCIRSQSFEDFEVVICDNASTDGTSEICAEFARQDKRFRHVRSNINVPVMENFRKALNLGEAEYFMWRADDDLTDENHLEATVNALDRESDARLAVTPVHRVNTSTGREADYPLPVSEGADRLSRAKATLLGCHPSWFYGLWRRQAVVEDMAVLGDYPYAWAADHLTTMRAMINAKVAFAPEATFTQRIMREGNYHLLPAERLAARRKYVEIARRLIAETDYTATEKTILRKALEQHANKRVAPWFRMYKRALRQRIKAIFSAA</sequence>
<evidence type="ECO:0000313" key="3">
    <source>
        <dbReference type="Proteomes" id="UP000439983"/>
    </source>
</evidence>
<evidence type="ECO:0000259" key="1">
    <source>
        <dbReference type="Pfam" id="PF00535"/>
    </source>
</evidence>
<accession>A0A6N7LF46</accession>
<feature type="domain" description="Glycosyltransferase 2-like" evidence="1">
    <location>
        <begin position="5"/>
        <end position="132"/>
    </location>
</feature>
<dbReference type="Proteomes" id="UP000439983">
    <property type="component" value="Unassembled WGS sequence"/>
</dbReference>
<dbReference type="SUPFAM" id="SSF53448">
    <property type="entry name" value="Nucleotide-diphospho-sugar transferases"/>
    <property type="match status" value="1"/>
</dbReference>
<keyword evidence="3" id="KW-1185">Reference proteome</keyword>
<dbReference type="RefSeq" id="WP_153439486.1">
    <property type="nucleotide sequence ID" value="NZ_CP121659.1"/>
</dbReference>
<dbReference type="InterPro" id="IPR029044">
    <property type="entry name" value="Nucleotide-diphossugar_trans"/>
</dbReference>
<dbReference type="Gene3D" id="3.90.550.10">
    <property type="entry name" value="Spore Coat Polysaccharide Biosynthesis Protein SpsA, Chain A"/>
    <property type="match status" value="1"/>
</dbReference>
<dbReference type="PANTHER" id="PTHR22916:SF56">
    <property type="entry name" value="GLYCOSYL TRANSFERASE"/>
    <property type="match status" value="1"/>
</dbReference>